<name>A0ABN7VMN7_GIGMA</name>
<feature type="non-terminal residue" evidence="1">
    <location>
        <position position="1"/>
    </location>
</feature>
<comment type="caution">
    <text evidence="1">The sequence shown here is derived from an EMBL/GenBank/DDBJ whole genome shotgun (WGS) entry which is preliminary data.</text>
</comment>
<keyword evidence="2" id="KW-1185">Reference proteome</keyword>
<reference evidence="1 2" key="1">
    <citation type="submission" date="2021-06" db="EMBL/GenBank/DDBJ databases">
        <authorList>
            <person name="Kallberg Y."/>
            <person name="Tangrot J."/>
            <person name="Rosling A."/>
        </authorList>
    </citation>
    <scope>NUCLEOTIDE SEQUENCE [LARGE SCALE GENOMIC DNA]</scope>
    <source>
        <strain evidence="1 2">120-4 pot B 10/14</strain>
    </source>
</reference>
<evidence type="ECO:0000313" key="1">
    <source>
        <dbReference type="EMBL" id="CAG8784622.1"/>
    </source>
</evidence>
<proteinExistence type="predicted"/>
<evidence type="ECO:0000313" key="2">
    <source>
        <dbReference type="Proteomes" id="UP000789901"/>
    </source>
</evidence>
<gene>
    <name evidence="1" type="ORF">GMARGA_LOCUS20222</name>
</gene>
<organism evidence="1 2">
    <name type="scientific">Gigaspora margarita</name>
    <dbReference type="NCBI Taxonomy" id="4874"/>
    <lineage>
        <taxon>Eukaryota</taxon>
        <taxon>Fungi</taxon>
        <taxon>Fungi incertae sedis</taxon>
        <taxon>Mucoromycota</taxon>
        <taxon>Glomeromycotina</taxon>
        <taxon>Glomeromycetes</taxon>
        <taxon>Diversisporales</taxon>
        <taxon>Gigasporaceae</taxon>
        <taxon>Gigaspora</taxon>
    </lineage>
</organism>
<accession>A0ABN7VMN7</accession>
<protein>
    <submittedName>
        <fullName evidence="1">2526_t:CDS:1</fullName>
    </submittedName>
</protein>
<sequence>LKKGDNLTKYCLYIKECTREKGVYNIYQEIIEGEFVSKNTTEDGDVNFTEDKDIDSTEREENVNSMNTKNSDSEIESEDLSFIEFNSIEIKERISKYPEMKTMARLICENIKKVNLCLNNLLSNGIVNIKYLRKYNRPLYDIIKKEQCFMELKFYFLENFEINLSQDDRKFINHHMEYGYSALHGTHDSKIFHNVLSSFLMQIEQIWISKFYEQETLNIT</sequence>
<dbReference type="Proteomes" id="UP000789901">
    <property type="component" value="Unassembled WGS sequence"/>
</dbReference>
<dbReference type="EMBL" id="CAJVQB010017537">
    <property type="protein sequence ID" value="CAG8784622.1"/>
    <property type="molecule type" value="Genomic_DNA"/>
</dbReference>